<keyword evidence="2" id="KW-0614">Plasmid</keyword>
<accession>A0A0F7JUF4</accession>
<reference evidence="2 3" key="1">
    <citation type="submission" date="2015-05" db="EMBL/GenBank/DDBJ databases">
        <title>Plasmid of Sphingomonas sanxanigenens NX02.</title>
        <authorList>
            <person name="Huang H."/>
            <person name="Ma T."/>
        </authorList>
    </citation>
    <scope>NUCLEOTIDE SEQUENCE [LARGE SCALE GENOMIC DNA]</scope>
    <source>
        <strain evidence="2 3">NX02</strain>
        <plasmid evidence="3">Plasmid pNXO2</plasmid>
    </source>
</reference>
<name>A0A0F7JUF4_9SPHN</name>
<evidence type="ECO:0000256" key="1">
    <source>
        <dbReference type="SAM" id="MobiDB-lite"/>
    </source>
</evidence>
<dbReference type="AlphaFoldDB" id="A0A0F7JUF4"/>
<feature type="compositionally biased region" description="Basic residues" evidence="1">
    <location>
        <begin position="40"/>
        <end position="58"/>
    </location>
</feature>
<feature type="region of interest" description="Disordered" evidence="1">
    <location>
        <begin position="25"/>
        <end position="127"/>
    </location>
</feature>
<sequence>MPWYDQDSTQWFILLPDLTCFVKSGQDRSRSLIPQMVRMGSRRPRRRSRGKTPSRVRTTRAPANRPIEQDFLPKREGIQRFRPSRRAAPNRSGWPHKVRRVPPPRQAAAPIRSANHPQSVRLVRTTY</sequence>
<proteinExistence type="predicted"/>
<organism evidence="2 3">
    <name type="scientific">Sphingomonas sanxanigenens DSM 19645 = NX02</name>
    <dbReference type="NCBI Taxonomy" id="1123269"/>
    <lineage>
        <taxon>Bacteria</taxon>
        <taxon>Pseudomonadati</taxon>
        <taxon>Pseudomonadota</taxon>
        <taxon>Alphaproteobacteria</taxon>
        <taxon>Sphingomonadales</taxon>
        <taxon>Sphingomonadaceae</taxon>
        <taxon>Sphingomonas</taxon>
    </lineage>
</organism>
<dbReference type="KEGG" id="ssan:NX02_p1565"/>
<feature type="compositionally biased region" description="Basic and acidic residues" evidence="1">
    <location>
        <begin position="67"/>
        <end position="79"/>
    </location>
</feature>
<protein>
    <submittedName>
        <fullName evidence="2">Uncharacterized protein</fullName>
    </submittedName>
</protein>
<gene>
    <name evidence="2" type="ORF">NX02_p1565</name>
</gene>
<keyword evidence="3" id="KW-1185">Reference proteome</keyword>
<evidence type="ECO:0000313" key="2">
    <source>
        <dbReference type="EMBL" id="AKH18954.1"/>
    </source>
</evidence>
<dbReference type="Proteomes" id="UP000018851">
    <property type="component" value="Plasmid pNXO2"/>
</dbReference>
<dbReference type="EMBL" id="CP011450">
    <property type="protein sequence ID" value="AKH18954.1"/>
    <property type="molecule type" value="Genomic_DNA"/>
</dbReference>
<evidence type="ECO:0000313" key="3">
    <source>
        <dbReference type="Proteomes" id="UP000018851"/>
    </source>
</evidence>
<geneLocation type="plasmid" evidence="2 3">
    <name>pNXO2</name>
</geneLocation>